<feature type="transmembrane region" description="Helical" evidence="1">
    <location>
        <begin position="46"/>
        <end position="70"/>
    </location>
</feature>
<keyword evidence="1" id="KW-1133">Transmembrane helix</keyword>
<evidence type="ECO:0000256" key="1">
    <source>
        <dbReference type="SAM" id="Phobius"/>
    </source>
</evidence>
<evidence type="ECO:0000313" key="2">
    <source>
        <dbReference type="EMBL" id="GFO17215.1"/>
    </source>
</evidence>
<organism evidence="2 3">
    <name type="scientific">Plakobranchus ocellatus</name>
    <dbReference type="NCBI Taxonomy" id="259542"/>
    <lineage>
        <taxon>Eukaryota</taxon>
        <taxon>Metazoa</taxon>
        <taxon>Spiralia</taxon>
        <taxon>Lophotrochozoa</taxon>
        <taxon>Mollusca</taxon>
        <taxon>Gastropoda</taxon>
        <taxon>Heterobranchia</taxon>
        <taxon>Euthyneura</taxon>
        <taxon>Panpulmonata</taxon>
        <taxon>Sacoglossa</taxon>
        <taxon>Placobranchoidea</taxon>
        <taxon>Plakobranchidae</taxon>
        <taxon>Plakobranchus</taxon>
    </lineage>
</organism>
<protein>
    <submittedName>
        <fullName evidence="2">Neurexin-3b-alpha</fullName>
    </submittedName>
</protein>
<proteinExistence type="predicted"/>
<comment type="caution">
    <text evidence="2">The sequence shown here is derived from an EMBL/GenBank/DDBJ whole genome shotgun (WGS) entry which is preliminary data.</text>
</comment>
<accession>A0AAV4B9F9</accession>
<dbReference type="InterPro" id="IPR013320">
    <property type="entry name" value="ConA-like_dom_sf"/>
</dbReference>
<dbReference type="Proteomes" id="UP000735302">
    <property type="component" value="Unassembled WGS sequence"/>
</dbReference>
<reference evidence="2 3" key="1">
    <citation type="journal article" date="2021" name="Elife">
        <title>Chloroplast acquisition without the gene transfer in kleptoplastic sea slugs, Plakobranchus ocellatus.</title>
        <authorList>
            <person name="Maeda T."/>
            <person name="Takahashi S."/>
            <person name="Yoshida T."/>
            <person name="Shimamura S."/>
            <person name="Takaki Y."/>
            <person name="Nagai Y."/>
            <person name="Toyoda A."/>
            <person name="Suzuki Y."/>
            <person name="Arimoto A."/>
            <person name="Ishii H."/>
            <person name="Satoh N."/>
            <person name="Nishiyama T."/>
            <person name="Hasebe M."/>
            <person name="Maruyama T."/>
            <person name="Minagawa J."/>
            <person name="Obokata J."/>
            <person name="Shigenobu S."/>
        </authorList>
    </citation>
    <scope>NUCLEOTIDE SEQUENCE [LARGE SCALE GENOMIC DNA]</scope>
</reference>
<dbReference type="EMBL" id="BLXT01004739">
    <property type="protein sequence ID" value="GFO17215.1"/>
    <property type="molecule type" value="Genomic_DNA"/>
</dbReference>
<sequence>MVNLEGVGRGRRTRFVDDQRTSMSYNLGLSIPPLKVSSANRPGRHAFLMSLGIFLCLLIVPGGQALRFLGQRETYAKFPKWDACDNATIMFQFKTSEPNGLLMYTDDSGRYNYLQVSKA</sequence>
<keyword evidence="3" id="KW-1185">Reference proteome</keyword>
<keyword evidence="1" id="KW-0472">Membrane</keyword>
<evidence type="ECO:0000313" key="3">
    <source>
        <dbReference type="Proteomes" id="UP000735302"/>
    </source>
</evidence>
<dbReference type="SUPFAM" id="SSF49899">
    <property type="entry name" value="Concanavalin A-like lectins/glucanases"/>
    <property type="match status" value="1"/>
</dbReference>
<dbReference type="AlphaFoldDB" id="A0AAV4B9F9"/>
<dbReference type="Gene3D" id="2.60.120.200">
    <property type="match status" value="1"/>
</dbReference>
<name>A0AAV4B9F9_9GAST</name>
<keyword evidence="1" id="KW-0812">Transmembrane</keyword>
<gene>
    <name evidence="2" type="ORF">PoB_004372000</name>
</gene>